<accession>A0AAI8MM47</accession>
<dbReference type="EC" id="3.1.4.-" evidence="3"/>
<sequence length="416" mass="45765">MKSPFTQNPLCSLKKSSNFKSLKSIALVTGTRAEWGLLYPLAKALKNTPFFKLSLIVTGAHLSKTLGNTYKEIQSDGFKIDTKIPILQDSSSTQLDIAKSLSTTIAAFSQHFSTSPYDMVIILGDRYEAFGTSIACANLNIPIAHISGGETTQGANDEYMRHCITKMSYLHFASTEIYRRRVIQLGENPSRVFNVGSLAVENIHNTPLLTQAELESTLQTPADFLHSFCVLTFHSTTLESTNPTQEITLILNALLQSPYKILATKANADSGGTLINEVLESYAKKYPQNIVLCASLGRMLYLSSLKLANFVIGNSSSGLGEAPILRTPTINIGDRQKGRLMPESVLAITPNPNDEKAYIQAILDSIQTITNKDFMDKAITHPFGNGTTSQQMIQILHNTLYNDTINLKKAFYDIEP</sequence>
<evidence type="ECO:0000313" key="5">
    <source>
        <dbReference type="Proteomes" id="UP000006036"/>
    </source>
</evidence>
<dbReference type="GO" id="GO:0006047">
    <property type="term" value="P:UDP-N-acetylglucosamine metabolic process"/>
    <property type="evidence" value="ECO:0007669"/>
    <property type="project" value="InterPro"/>
</dbReference>
<organism evidence="2 5">
    <name type="scientific">Helicobacter cinaedi CCUG 18818 = ATCC BAA-847</name>
    <dbReference type="NCBI Taxonomy" id="537971"/>
    <lineage>
        <taxon>Bacteria</taxon>
        <taxon>Pseudomonadati</taxon>
        <taxon>Campylobacterota</taxon>
        <taxon>Epsilonproteobacteria</taxon>
        <taxon>Campylobacterales</taxon>
        <taxon>Helicobacteraceae</taxon>
        <taxon>Helicobacter</taxon>
    </lineage>
</organism>
<dbReference type="GeneID" id="66539639"/>
<evidence type="ECO:0000313" key="4">
    <source>
        <dbReference type="Proteomes" id="UP000005755"/>
    </source>
</evidence>
<dbReference type="CDD" id="cd03786">
    <property type="entry name" value="GTB_UDP-GlcNAc_2-Epimerase"/>
    <property type="match status" value="1"/>
</dbReference>
<keyword evidence="2" id="KW-0413">Isomerase</keyword>
<keyword evidence="4" id="KW-1185">Reference proteome</keyword>
<dbReference type="Pfam" id="PF02350">
    <property type="entry name" value="Epimerase_2"/>
    <property type="match status" value="1"/>
</dbReference>
<gene>
    <name evidence="3" type="primary">neuC</name>
    <name evidence="2" type="ORF">HCBAA847_0808</name>
    <name evidence="3" type="ORF">HCCG_01136</name>
</gene>
<dbReference type="EC" id="5.1.3.-" evidence="3"/>
<feature type="domain" description="UDP-N-acetylglucosamine 2-epimerase" evidence="1">
    <location>
        <begin position="43"/>
        <end position="396"/>
    </location>
</feature>
<dbReference type="Proteomes" id="UP000005755">
    <property type="component" value="Unassembled WGS sequence"/>
</dbReference>
<reference evidence="4" key="4">
    <citation type="journal article" date="2014" name="Genome Announc.">
        <title>Draft genome sequences of six enterohepatic helicobacter species isolated from humans and one from rhesus macaques.</title>
        <authorList>
            <person name="Shen Z."/>
            <person name="Sheh A."/>
            <person name="Young S.K."/>
            <person name="Abouelliel A."/>
            <person name="Ward D.V."/>
            <person name="Earl A.M."/>
            <person name="Fox J.G."/>
        </authorList>
    </citation>
    <scope>NUCLEOTIDE SEQUENCE [LARGE SCALE GENOMIC DNA]</scope>
    <source>
        <strain evidence="4">CCUG 18818</strain>
    </source>
</reference>
<protein>
    <submittedName>
        <fullName evidence="3">UDP-N-acetyl-D-glucosamine 2-epimerase, UDP-hydrolysing</fullName>
        <ecNumber evidence="3">3.1.4.-</ecNumber>
        <ecNumber evidence="3">5.1.3.-</ecNumber>
    </submittedName>
    <submittedName>
        <fullName evidence="2">UDP-N-acetylglucosamine 2-epimerase</fullName>
        <ecNumber evidence="2">5.1.3.14</ecNumber>
    </submittedName>
</protein>
<dbReference type="GO" id="GO:0004553">
    <property type="term" value="F:hydrolase activity, hydrolyzing O-glycosyl compounds"/>
    <property type="evidence" value="ECO:0007669"/>
    <property type="project" value="InterPro"/>
</dbReference>
<keyword evidence="3" id="KW-0378">Hydrolase</keyword>
<dbReference type="InterPro" id="IPR020004">
    <property type="entry name" value="UDP-GlcNAc_Epase"/>
</dbReference>
<dbReference type="InterPro" id="IPR029767">
    <property type="entry name" value="WecB-like"/>
</dbReference>
<dbReference type="SUPFAM" id="SSF53756">
    <property type="entry name" value="UDP-Glycosyltransferase/glycogen phosphorylase"/>
    <property type="match status" value="1"/>
</dbReference>
<reference evidence="2" key="3">
    <citation type="submission" date="2012-07" db="EMBL/GenBank/DDBJ databases">
        <authorList>
            <person name="Akiyama T."/>
            <person name="Takeshita N."/>
            <person name="Ohmagari N."/>
            <person name="Kirikae T."/>
        </authorList>
    </citation>
    <scope>NUCLEOTIDE SEQUENCE</scope>
    <source>
        <strain evidence="2">ATCC BAA-847</strain>
    </source>
</reference>
<dbReference type="Gene3D" id="3.40.50.2000">
    <property type="entry name" value="Glycogen Phosphorylase B"/>
    <property type="match status" value="2"/>
</dbReference>
<dbReference type="GO" id="GO:0008761">
    <property type="term" value="F:UDP-N-acetylglucosamine 2-epimerase activity"/>
    <property type="evidence" value="ECO:0007669"/>
    <property type="project" value="UniProtKB-EC"/>
</dbReference>
<dbReference type="PANTHER" id="PTHR43174">
    <property type="entry name" value="UDP-N-ACETYLGLUCOSAMINE 2-EPIMERASE"/>
    <property type="match status" value="1"/>
</dbReference>
<dbReference type="Proteomes" id="UP000006036">
    <property type="component" value="Chromosome 1"/>
</dbReference>
<evidence type="ECO:0000313" key="3">
    <source>
        <dbReference type="EMBL" id="EFR46589.1"/>
    </source>
</evidence>
<dbReference type="NCBIfam" id="TIGR03568">
    <property type="entry name" value="NeuC_NnaA"/>
    <property type="match status" value="1"/>
</dbReference>
<dbReference type="EMBL" id="AP012492">
    <property type="protein sequence ID" value="BAM32046.1"/>
    <property type="molecule type" value="Genomic_DNA"/>
</dbReference>
<dbReference type="InterPro" id="IPR003331">
    <property type="entry name" value="UDP_GlcNAc_Epimerase_2_dom"/>
</dbReference>
<dbReference type="AlphaFoldDB" id="A0AAI8MM47"/>
<dbReference type="EC" id="5.1.3.14" evidence="2"/>
<evidence type="ECO:0000313" key="2">
    <source>
        <dbReference type="EMBL" id="BAM32046.1"/>
    </source>
</evidence>
<dbReference type="PANTHER" id="PTHR43174:SF3">
    <property type="entry name" value="UDP-N-ACETYLGLUCOSAMINE 2-EPIMERASE"/>
    <property type="match status" value="1"/>
</dbReference>
<name>A0AAI8MM47_9HELI</name>
<dbReference type="EMBL" id="DS990392">
    <property type="protein sequence ID" value="EFR46589.1"/>
    <property type="molecule type" value="Genomic_DNA"/>
</dbReference>
<dbReference type="RefSeq" id="WP_002956450.1">
    <property type="nucleotide sequence ID" value="NC_020555.1"/>
</dbReference>
<reference evidence="2 5" key="2">
    <citation type="journal article" date="2012" name="J. Bacteriol.">
        <title>Complete Genome Sequence of Helicobacter cinaedi Type Strain ATCC BAA-847.</title>
        <authorList>
            <person name="Miyoshi-Akiyama T."/>
            <person name="Takeshita N."/>
            <person name="Ohmagari N."/>
            <person name="Kirikae T."/>
        </authorList>
    </citation>
    <scope>NUCLEOTIDE SEQUENCE [LARGE SCALE GENOMIC DNA]</scope>
    <source>
        <strain evidence="2 5">ATCC BAA-847</strain>
    </source>
</reference>
<dbReference type="KEGG" id="hcb:HCBAA847_0808"/>
<reference evidence="3" key="1">
    <citation type="submission" date="2008-08" db="EMBL/GenBank/DDBJ databases">
        <title>Annotation of Helicobacter cinaedi strain CCUG 18818.</title>
        <authorList>
            <consortium name="The Broad Institute Genome Sequencing Platform"/>
            <person name="Fox J.G."/>
            <person name="Shen Z."/>
            <person name="Charoenlap N."/>
            <person name="Schauer D.B."/>
            <person name="Ward D."/>
            <person name="Mehta T."/>
            <person name="Young S."/>
            <person name="Jaffe D."/>
            <person name="Gnerre S."/>
            <person name="Berlin A."/>
            <person name="Heiman D."/>
            <person name="Hepburn T."/>
            <person name="Shea T."/>
            <person name="Sykes S."/>
            <person name="Alvarado L."/>
            <person name="Kodira C."/>
            <person name="Borodovsky M."/>
            <person name="Lander E."/>
            <person name="Galagan J."/>
            <person name="Nusbaum C."/>
            <person name="Birren B."/>
        </authorList>
    </citation>
    <scope>NUCLEOTIDE SEQUENCE</scope>
    <source>
        <strain evidence="3">CCUG 18818</strain>
    </source>
</reference>
<proteinExistence type="predicted"/>
<evidence type="ECO:0000259" key="1">
    <source>
        <dbReference type="Pfam" id="PF02350"/>
    </source>
</evidence>